<evidence type="ECO:0000313" key="3">
    <source>
        <dbReference type="EMBL" id="MCQ4080716.1"/>
    </source>
</evidence>
<feature type="compositionally biased region" description="Polar residues" evidence="1">
    <location>
        <begin position="451"/>
        <end position="466"/>
    </location>
</feature>
<feature type="compositionally biased region" description="Pro residues" evidence="1">
    <location>
        <begin position="261"/>
        <end position="270"/>
    </location>
</feature>
<keyword evidence="2" id="KW-1133">Transmembrane helix</keyword>
<gene>
    <name evidence="3" type="ORF">NGB36_08895</name>
</gene>
<proteinExistence type="predicted"/>
<keyword evidence="2" id="KW-0472">Membrane</keyword>
<feature type="region of interest" description="Disordered" evidence="1">
    <location>
        <begin position="443"/>
        <end position="468"/>
    </location>
</feature>
<accession>A0ABT1PSR3</accession>
<feature type="compositionally biased region" description="Low complexity" evidence="1">
    <location>
        <begin position="61"/>
        <end position="88"/>
    </location>
</feature>
<keyword evidence="2" id="KW-0812">Transmembrane</keyword>
<sequence length="495" mass="51964">MQSGRGDQASDGTYRPLPIPREPQTPAVPEAREGVVLPAHGEQWDGPTQVVQPAVGQPWGPSAQSADAPQPQQPAAHPQMAHPHAQADGEATQLIAPYGQVHDQGYGAGHGSDAEKTQLISPYQQQAQQPVEHTQQLRPPARMPLPPEQEFRAPVPPLPEQPPAPPPSPPMPQAAPYAIRPGAPGDHPSVPLGHQQETAVLGRAAATQQLPRIDEAWQSQSQSQSPSPSPEQGLQQSQPQPQDDYDFLYRRNDEAVAPPTRTMPPVPPSYGGPSQPRQQPHPQLPRKKLSTRAVVGIAVAACAVVGLTAGALFGAGGNGSDQQKAGSAASATTKASSGAGANAAAAQQAQSLDALLGQSGSSRTTVINAVQSIKDCGNLAAAAADLRGAAGQRDALVSQLSQLSLDQLPSHSELVSQLTMAWKSSAAADQHYAQWADQMARDKNGCRKGHSSPTPQMQQGNASSGEATYAKQQAAALWNPIARQYGLTQRQYSQL</sequence>
<comment type="caution">
    <text evidence="3">The sequence shown here is derived from an EMBL/GenBank/DDBJ whole genome shotgun (WGS) entry which is preliminary data.</text>
</comment>
<dbReference type="EMBL" id="JANFNG010000004">
    <property type="protein sequence ID" value="MCQ4080716.1"/>
    <property type="molecule type" value="Genomic_DNA"/>
</dbReference>
<feature type="compositionally biased region" description="Low complexity" evidence="1">
    <location>
        <begin position="218"/>
        <end position="242"/>
    </location>
</feature>
<feature type="region of interest" description="Disordered" evidence="1">
    <location>
        <begin position="1"/>
        <end position="286"/>
    </location>
</feature>
<dbReference type="Proteomes" id="UP001057702">
    <property type="component" value="Unassembled WGS sequence"/>
</dbReference>
<name>A0ABT1PSR3_9ACTN</name>
<keyword evidence="4" id="KW-1185">Reference proteome</keyword>
<organism evidence="3 4">
    <name type="scientific">Streptomyces humicola</name>
    <dbReference type="NCBI Taxonomy" id="2953240"/>
    <lineage>
        <taxon>Bacteria</taxon>
        <taxon>Bacillati</taxon>
        <taxon>Actinomycetota</taxon>
        <taxon>Actinomycetes</taxon>
        <taxon>Kitasatosporales</taxon>
        <taxon>Streptomycetaceae</taxon>
        <taxon>Streptomyces</taxon>
    </lineage>
</organism>
<feature type="transmembrane region" description="Helical" evidence="2">
    <location>
        <begin position="293"/>
        <end position="315"/>
    </location>
</feature>
<feature type="compositionally biased region" description="Pro residues" evidence="1">
    <location>
        <begin position="154"/>
        <end position="173"/>
    </location>
</feature>
<evidence type="ECO:0000313" key="4">
    <source>
        <dbReference type="Proteomes" id="UP001057702"/>
    </source>
</evidence>
<evidence type="ECO:0000256" key="2">
    <source>
        <dbReference type="SAM" id="Phobius"/>
    </source>
</evidence>
<dbReference type="RefSeq" id="WP_255919611.1">
    <property type="nucleotide sequence ID" value="NZ_JANFNG010000004.1"/>
</dbReference>
<evidence type="ECO:0000256" key="1">
    <source>
        <dbReference type="SAM" id="MobiDB-lite"/>
    </source>
</evidence>
<feature type="compositionally biased region" description="Polar residues" evidence="1">
    <location>
        <begin position="118"/>
        <end position="137"/>
    </location>
</feature>
<protein>
    <submittedName>
        <fullName evidence="3">Uncharacterized protein</fullName>
    </submittedName>
</protein>
<reference evidence="3" key="1">
    <citation type="submission" date="2022-06" db="EMBL/GenBank/DDBJ databases">
        <title>Draft genome sequence of Streptomyces sp. RB6PN25 isolated from peat swamp forest in Thailand.</title>
        <authorList>
            <person name="Duangmal K."/>
            <person name="Klaysubun C."/>
        </authorList>
    </citation>
    <scope>NUCLEOTIDE SEQUENCE</scope>
    <source>
        <strain evidence="3">RB6PN25</strain>
    </source>
</reference>